<dbReference type="EMBL" id="JASGXD010000004">
    <property type="protein sequence ID" value="KAK6006557.1"/>
    <property type="molecule type" value="Genomic_DNA"/>
</dbReference>
<keyword evidence="1" id="KW-0175">Coiled coil</keyword>
<evidence type="ECO:0000313" key="4">
    <source>
        <dbReference type="Proteomes" id="UP001341245"/>
    </source>
</evidence>
<reference evidence="3 4" key="1">
    <citation type="submission" date="2023-11" db="EMBL/GenBank/DDBJ databases">
        <title>Draft genome sequence and annotation of the polyextremotolerant black yeast-like fungus Aureobasidium pullulans NRRL 62042.</title>
        <authorList>
            <person name="Dielentheis-Frenken M.R.E."/>
            <person name="Wibberg D."/>
            <person name="Blank L.M."/>
            <person name="Tiso T."/>
        </authorList>
    </citation>
    <scope>NUCLEOTIDE SEQUENCE [LARGE SCALE GENOMIC DNA]</scope>
    <source>
        <strain evidence="3 4">NRRL 62042</strain>
    </source>
</reference>
<accession>A0ABR0TQ31</accession>
<sequence>MANTSDAFNLAVHQCYRRIDESLRDLEDQTAQLRAETIRLRRALDRLGHDIPRENEAHPHQAHTQHNNNGLKRFVTTSSERG</sequence>
<feature type="compositionally biased region" description="Polar residues" evidence="2">
    <location>
        <begin position="62"/>
        <end position="82"/>
    </location>
</feature>
<organism evidence="3 4">
    <name type="scientific">Aureobasidium pullulans</name>
    <name type="common">Black yeast</name>
    <name type="synonym">Pullularia pullulans</name>
    <dbReference type="NCBI Taxonomy" id="5580"/>
    <lineage>
        <taxon>Eukaryota</taxon>
        <taxon>Fungi</taxon>
        <taxon>Dikarya</taxon>
        <taxon>Ascomycota</taxon>
        <taxon>Pezizomycotina</taxon>
        <taxon>Dothideomycetes</taxon>
        <taxon>Dothideomycetidae</taxon>
        <taxon>Dothideales</taxon>
        <taxon>Saccotheciaceae</taxon>
        <taxon>Aureobasidium</taxon>
    </lineage>
</organism>
<feature type="region of interest" description="Disordered" evidence="2">
    <location>
        <begin position="51"/>
        <end position="82"/>
    </location>
</feature>
<proteinExistence type="predicted"/>
<protein>
    <submittedName>
        <fullName evidence="3">Uncharacterized protein</fullName>
    </submittedName>
</protein>
<evidence type="ECO:0000313" key="3">
    <source>
        <dbReference type="EMBL" id="KAK6006557.1"/>
    </source>
</evidence>
<feature type="coiled-coil region" evidence="1">
    <location>
        <begin position="16"/>
        <end position="46"/>
    </location>
</feature>
<gene>
    <name evidence="3" type="ORF">QM012_006967</name>
</gene>
<dbReference type="Proteomes" id="UP001341245">
    <property type="component" value="Unassembled WGS sequence"/>
</dbReference>
<comment type="caution">
    <text evidence="3">The sequence shown here is derived from an EMBL/GenBank/DDBJ whole genome shotgun (WGS) entry which is preliminary data.</text>
</comment>
<name>A0ABR0TQ31_AURPU</name>
<evidence type="ECO:0000256" key="2">
    <source>
        <dbReference type="SAM" id="MobiDB-lite"/>
    </source>
</evidence>
<keyword evidence="4" id="KW-1185">Reference proteome</keyword>
<evidence type="ECO:0000256" key="1">
    <source>
        <dbReference type="SAM" id="Coils"/>
    </source>
</evidence>